<evidence type="ECO:0000313" key="3">
    <source>
        <dbReference type="EMBL" id="PNR35816.1"/>
    </source>
</evidence>
<accession>A0A2K1J2R9</accession>
<gene>
    <name evidence="4" type="primary">LOC112294262</name>
    <name evidence="3" type="ORF">PHYPA_021666</name>
</gene>
<dbReference type="InterPro" id="IPR001938">
    <property type="entry name" value="Thaumatin"/>
</dbReference>
<dbReference type="Gramene" id="Pp3c17_5160V3.1">
    <property type="protein sequence ID" value="Pp3c17_5160V3.1"/>
    <property type="gene ID" value="Pp3c17_5160"/>
</dbReference>
<dbReference type="EnsemblPlants" id="Pp3c17_5160V3.2">
    <property type="protein sequence ID" value="Pp3c17_5160V3.2"/>
    <property type="gene ID" value="Pp3c17_5160"/>
</dbReference>
<evidence type="ECO:0000313" key="5">
    <source>
        <dbReference type="Proteomes" id="UP000006727"/>
    </source>
</evidence>
<reference evidence="3 5" key="2">
    <citation type="journal article" date="2018" name="Plant J.">
        <title>The Physcomitrella patens chromosome-scale assembly reveals moss genome structure and evolution.</title>
        <authorList>
            <person name="Lang D."/>
            <person name="Ullrich K.K."/>
            <person name="Murat F."/>
            <person name="Fuchs J."/>
            <person name="Jenkins J."/>
            <person name="Haas F.B."/>
            <person name="Piednoel M."/>
            <person name="Gundlach H."/>
            <person name="Van Bel M."/>
            <person name="Meyberg R."/>
            <person name="Vives C."/>
            <person name="Morata J."/>
            <person name="Symeonidi A."/>
            <person name="Hiss M."/>
            <person name="Muchero W."/>
            <person name="Kamisugi Y."/>
            <person name="Saleh O."/>
            <person name="Blanc G."/>
            <person name="Decker E.L."/>
            <person name="van Gessel N."/>
            <person name="Grimwood J."/>
            <person name="Hayes R.D."/>
            <person name="Graham S.W."/>
            <person name="Gunter L.E."/>
            <person name="McDaniel S.F."/>
            <person name="Hoernstein S.N.W."/>
            <person name="Larsson A."/>
            <person name="Li F.W."/>
            <person name="Perroud P.F."/>
            <person name="Phillips J."/>
            <person name="Ranjan P."/>
            <person name="Rokshar D.S."/>
            <person name="Rothfels C.J."/>
            <person name="Schneider L."/>
            <person name="Shu S."/>
            <person name="Stevenson D.W."/>
            <person name="Thummler F."/>
            <person name="Tillich M."/>
            <person name="Villarreal Aguilar J.C."/>
            <person name="Widiez T."/>
            <person name="Wong G.K."/>
            <person name="Wymore A."/>
            <person name="Zhang Y."/>
            <person name="Zimmer A.D."/>
            <person name="Quatrano R.S."/>
            <person name="Mayer K.F.X."/>
            <person name="Goodstein D."/>
            <person name="Casacuberta J.M."/>
            <person name="Vandepoele K."/>
            <person name="Reski R."/>
            <person name="Cuming A.C."/>
            <person name="Tuskan G.A."/>
            <person name="Maumus F."/>
            <person name="Salse J."/>
            <person name="Schmutz J."/>
            <person name="Rensing S.A."/>
        </authorList>
    </citation>
    <scope>NUCLEOTIDE SEQUENCE [LARGE SCALE GENOMIC DNA]</scope>
    <source>
        <strain evidence="4 5">cv. Gransden 2004</strain>
    </source>
</reference>
<name>A0A2K1J2R9_PHYPA</name>
<keyword evidence="1" id="KW-1015">Disulfide bond</keyword>
<sequence>MSKLMVLVVAAVAASLALSSVNGARIDIINQCGQTITACATCCGGAQVNCYALGGRGGRQQINVGGNWPAGVIWGFPGGSANPNEGNNAKPQANLAEFTIGAGGMDYYDISNVDAYNLPMRMAPTQIAGGGSPSGTHCGTIICAINDLIGFCNGRNRLTGPPGNGCKNVDGPGLNPTDGTRAFKNRCPTSYSYSKDDAGTVFGCNTGSNYEVVFCPYGSVPESEEVIREIVD</sequence>
<reference evidence="4" key="3">
    <citation type="submission" date="2020-12" db="UniProtKB">
        <authorList>
            <consortium name="EnsemblPlants"/>
        </authorList>
    </citation>
    <scope>IDENTIFICATION</scope>
</reference>
<dbReference type="PANTHER" id="PTHR31013">
    <property type="entry name" value="THAUMATIN FAMILY PROTEIN-RELATED"/>
    <property type="match status" value="1"/>
</dbReference>
<dbReference type="GeneID" id="112294262"/>
<dbReference type="Pfam" id="PF00314">
    <property type="entry name" value="Thaumatin"/>
    <property type="match status" value="1"/>
</dbReference>
<dbReference type="Proteomes" id="UP000006727">
    <property type="component" value="Chromosome 17"/>
</dbReference>
<dbReference type="STRING" id="3218.A0A2K1J2R9"/>
<dbReference type="EMBL" id="ABEU02000017">
    <property type="protein sequence ID" value="PNR35816.1"/>
    <property type="molecule type" value="Genomic_DNA"/>
</dbReference>
<dbReference type="PIRSF" id="PIRSF002703">
    <property type="entry name" value="Thaumatin"/>
    <property type="match status" value="1"/>
</dbReference>
<dbReference type="AlphaFoldDB" id="A0A2K1J2R9"/>
<keyword evidence="2" id="KW-0732">Signal</keyword>
<evidence type="ECO:0000256" key="2">
    <source>
        <dbReference type="SAM" id="SignalP"/>
    </source>
</evidence>
<dbReference type="OMA" id="ITIRNRC"/>
<protein>
    <submittedName>
        <fullName evidence="3 4">Uncharacterized protein</fullName>
    </submittedName>
</protein>
<dbReference type="Gene3D" id="2.60.110.10">
    <property type="entry name" value="Thaumatin"/>
    <property type="match status" value="1"/>
</dbReference>
<reference evidence="3 5" key="1">
    <citation type="journal article" date="2008" name="Science">
        <title>The Physcomitrella genome reveals evolutionary insights into the conquest of land by plants.</title>
        <authorList>
            <person name="Rensing S."/>
            <person name="Lang D."/>
            <person name="Zimmer A."/>
            <person name="Terry A."/>
            <person name="Salamov A."/>
            <person name="Shapiro H."/>
            <person name="Nishiyama T."/>
            <person name="Perroud P.-F."/>
            <person name="Lindquist E."/>
            <person name="Kamisugi Y."/>
            <person name="Tanahashi T."/>
            <person name="Sakakibara K."/>
            <person name="Fujita T."/>
            <person name="Oishi K."/>
            <person name="Shin-I T."/>
            <person name="Kuroki Y."/>
            <person name="Toyoda A."/>
            <person name="Suzuki Y."/>
            <person name="Hashimoto A."/>
            <person name="Yamaguchi K."/>
            <person name="Sugano A."/>
            <person name="Kohara Y."/>
            <person name="Fujiyama A."/>
            <person name="Anterola A."/>
            <person name="Aoki S."/>
            <person name="Ashton N."/>
            <person name="Barbazuk W.B."/>
            <person name="Barker E."/>
            <person name="Bennetzen J."/>
            <person name="Bezanilla M."/>
            <person name="Blankenship R."/>
            <person name="Cho S.H."/>
            <person name="Dutcher S."/>
            <person name="Estelle M."/>
            <person name="Fawcett J.A."/>
            <person name="Gundlach H."/>
            <person name="Hanada K."/>
            <person name="Heyl A."/>
            <person name="Hicks K.A."/>
            <person name="Hugh J."/>
            <person name="Lohr M."/>
            <person name="Mayer K."/>
            <person name="Melkozernov A."/>
            <person name="Murata T."/>
            <person name="Nelson D."/>
            <person name="Pils B."/>
            <person name="Prigge M."/>
            <person name="Reiss B."/>
            <person name="Renner T."/>
            <person name="Rombauts S."/>
            <person name="Rushton P."/>
            <person name="Sanderfoot A."/>
            <person name="Schween G."/>
            <person name="Shiu S.-H."/>
            <person name="Stueber K."/>
            <person name="Theodoulou F.L."/>
            <person name="Tu H."/>
            <person name="Van de Peer Y."/>
            <person name="Verrier P.J."/>
            <person name="Waters E."/>
            <person name="Wood A."/>
            <person name="Yang L."/>
            <person name="Cove D."/>
            <person name="Cuming A."/>
            <person name="Hasebe M."/>
            <person name="Lucas S."/>
            <person name="Mishler D.B."/>
            <person name="Reski R."/>
            <person name="Grigoriev I."/>
            <person name="Quatrano R.S."/>
            <person name="Boore J.L."/>
        </authorList>
    </citation>
    <scope>NUCLEOTIDE SEQUENCE [LARGE SCALE GENOMIC DNA]</scope>
    <source>
        <strain evidence="4 5">cv. Gransden 2004</strain>
    </source>
</reference>
<dbReference type="SMART" id="SM00205">
    <property type="entry name" value="THN"/>
    <property type="match status" value="1"/>
</dbReference>
<dbReference type="OrthoDB" id="430315at2759"/>
<evidence type="ECO:0000313" key="4">
    <source>
        <dbReference type="EnsemblPlants" id="Pp3c17_5160V3.1"/>
    </source>
</evidence>
<proteinExistence type="predicted"/>
<feature type="signal peptide" evidence="2">
    <location>
        <begin position="1"/>
        <end position="23"/>
    </location>
</feature>
<dbReference type="PRINTS" id="PR00347">
    <property type="entry name" value="THAUMATIN"/>
</dbReference>
<dbReference type="RefSeq" id="XP_024400323.1">
    <property type="nucleotide sequence ID" value="XM_024544555.2"/>
</dbReference>
<dbReference type="PROSITE" id="PS51367">
    <property type="entry name" value="THAUMATIN_2"/>
    <property type="match status" value="1"/>
</dbReference>
<dbReference type="Gramene" id="Pp3c17_5160V3.2">
    <property type="protein sequence ID" value="Pp3c17_5160V3.2"/>
    <property type="gene ID" value="Pp3c17_5160"/>
</dbReference>
<feature type="disulfide bond" evidence="1">
    <location>
        <begin position="143"/>
        <end position="152"/>
    </location>
</feature>
<dbReference type="InterPro" id="IPR037176">
    <property type="entry name" value="Osmotin/thaumatin-like_sf"/>
</dbReference>
<organism evidence="3">
    <name type="scientific">Physcomitrium patens</name>
    <name type="common">Spreading-leaved earth moss</name>
    <name type="synonym">Physcomitrella patens</name>
    <dbReference type="NCBI Taxonomy" id="3218"/>
    <lineage>
        <taxon>Eukaryota</taxon>
        <taxon>Viridiplantae</taxon>
        <taxon>Streptophyta</taxon>
        <taxon>Embryophyta</taxon>
        <taxon>Bryophyta</taxon>
        <taxon>Bryophytina</taxon>
        <taxon>Bryopsida</taxon>
        <taxon>Funariidae</taxon>
        <taxon>Funariales</taxon>
        <taxon>Funariaceae</taxon>
        <taxon>Physcomitrium</taxon>
    </lineage>
</organism>
<evidence type="ECO:0000256" key="1">
    <source>
        <dbReference type="PIRSR" id="PIRSR002703-1"/>
    </source>
</evidence>
<feature type="disulfide bond" evidence="1">
    <location>
        <begin position="138"/>
        <end position="187"/>
    </location>
</feature>
<dbReference type="EnsemblPlants" id="Pp3c17_5160V3.1">
    <property type="protein sequence ID" value="Pp3c17_5160V3.1"/>
    <property type="gene ID" value="Pp3c17_5160"/>
</dbReference>
<dbReference type="SUPFAM" id="SSF49870">
    <property type="entry name" value="Osmotin, thaumatin-like protein"/>
    <property type="match status" value="1"/>
</dbReference>
<keyword evidence="5" id="KW-1185">Reference proteome</keyword>
<dbReference type="PaxDb" id="3218-PP1S26_164V6.1"/>
<feature type="chain" id="PRO_5044576290" evidence="2">
    <location>
        <begin position="24"/>
        <end position="232"/>
    </location>
</feature>
<dbReference type="PANTHER" id="PTHR31013:SF2">
    <property type="entry name" value="THAUMATIN-LIKE PROTEIN"/>
    <property type="match status" value="1"/>
</dbReference>